<dbReference type="GO" id="GO:0019867">
    <property type="term" value="C:outer membrane"/>
    <property type="evidence" value="ECO:0007669"/>
    <property type="project" value="InterPro"/>
</dbReference>
<dbReference type="InterPro" id="IPR010611">
    <property type="entry name" value="3D_dom"/>
</dbReference>
<accession>A0A8J3FAZ7</accession>
<dbReference type="GO" id="GO:0009254">
    <property type="term" value="P:peptidoglycan turnover"/>
    <property type="evidence" value="ECO:0007669"/>
    <property type="project" value="InterPro"/>
</dbReference>
<dbReference type="PROSITE" id="PS51782">
    <property type="entry name" value="LYSM"/>
    <property type="match status" value="1"/>
</dbReference>
<dbReference type="AlphaFoldDB" id="A0A8J3FAZ7"/>
<dbReference type="Gene3D" id="2.40.40.10">
    <property type="entry name" value="RlpA-like domain"/>
    <property type="match status" value="1"/>
</dbReference>
<dbReference type="EMBL" id="BMOF01000020">
    <property type="protein sequence ID" value="GGJ99681.1"/>
    <property type="molecule type" value="Genomic_DNA"/>
</dbReference>
<dbReference type="SUPFAM" id="SSF54106">
    <property type="entry name" value="LysM domain"/>
    <property type="match status" value="1"/>
</dbReference>
<proteinExistence type="predicted"/>
<dbReference type="CDD" id="cd14667">
    <property type="entry name" value="3D_containing_proteins"/>
    <property type="match status" value="1"/>
</dbReference>
<comment type="caution">
    <text evidence="3">The sequence shown here is derived from an EMBL/GenBank/DDBJ whole genome shotgun (WGS) entry which is preliminary data.</text>
</comment>
<evidence type="ECO:0000256" key="1">
    <source>
        <dbReference type="ARBA" id="ARBA00022729"/>
    </source>
</evidence>
<dbReference type="InterPro" id="IPR051933">
    <property type="entry name" value="Resuscitation_pf_RpfB"/>
</dbReference>
<organism evidence="3 4">
    <name type="scientific">Calditerricola satsumensis</name>
    <dbReference type="NCBI Taxonomy" id="373054"/>
    <lineage>
        <taxon>Bacteria</taxon>
        <taxon>Bacillati</taxon>
        <taxon>Bacillota</taxon>
        <taxon>Bacilli</taxon>
        <taxon>Bacillales</taxon>
        <taxon>Bacillaceae</taxon>
        <taxon>Calditerricola</taxon>
    </lineage>
</organism>
<protein>
    <recommendedName>
        <fullName evidence="2">LysM domain-containing protein</fullName>
    </recommendedName>
</protein>
<dbReference type="SUPFAM" id="SSF50685">
    <property type="entry name" value="Barwin-like endoglucanases"/>
    <property type="match status" value="1"/>
</dbReference>
<evidence type="ECO:0000259" key="2">
    <source>
        <dbReference type="PROSITE" id="PS51782"/>
    </source>
</evidence>
<keyword evidence="1" id="KW-0732">Signal</keyword>
<dbReference type="InterPro" id="IPR036779">
    <property type="entry name" value="LysM_dom_sf"/>
</dbReference>
<reference evidence="3" key="2">
    <citation type="submission" date="2020-09" db="EMBL/GenBank/DDBJ databases">
        <authorList>
            <person name="Sun Q."/>
            <person name="Ohkuma M."/>
        </authorList>
    </citation>
    <scope>NUCLEOTIDE SEQUENCE</scope>
    <source>
        <strain evidence="3">JCM 14719</strain>
    </source>
</reference>
<dbReference type="PANTHER" id="PTHR39160:SF4">
    <property type="entry name" value="RESUSCITATION-PROMOTING FACTOR RPFB"/>
    <property type="match status" value="1"/>
</dbReference>
<dbReference type="CDD" id="cd00118">
    <property type="entry name" value="LysM"/>
    <property type="match status" value="1"/>
</dbReference>
<dbReference type="InterPro" id="IPR018392">
    <property type="entry name" value="LysM"/>
</dbReference>
<dbReference type="Proteomes" id="UP000637720">
    <property type="component" value="Unassembled WGS sequence"/>
</dbReference>
<dbReference type="PANTHER" id="PTHR39160">
    <property type="entry name" value="CELL WALL-BINDING PROTEIN YOCH"/>
    <property type="match status" value="1"/>
</dbReference>
<dbReference type="SMART" id="SM00257">
    <property type="entry name" value="LysM"/>
    <property type="match status" value="1"/>
</dbReference>
<dbReference type="InterPro" id="IPR059180">
    <property type="entry name" value="3D_YorM"/>
</dbReference>
<sequence length="242" mass="25457">MHTMSKMRMLRLLLVVLPGVALAWGTIAFGAPAPGLEGDDMEEDVLIADGRSPASDGAVVHVVQPGETVFRLSRWYGVTVEAIVAANRLASAELIRVGQSLIIPKPGDAVANPPVEKEKGDRHTVRTASLAASAAPGGGQGKVYTMTLTAYTAGPESTGKWPGHPAYGITASGERAVEGVTIAVDPRVIPLGSLVYIEGIGYRVAQDTGGAIKGNRIDVFFNDVREAVAFGVKRNVRVYVIE</sequence>
<gene>
    <name evidence="3" type="ORF">GCM10007043_12140</name>
</gene>
<evidence type="ECO:0000313" key="3">
    <source>
        <dbReference type="EMBL" id="GGJ99681.1"/>
    </source>
</evidence>
<dbReference type="GO" id="GO:0004553">
    <property type="term" value="F:hydrolase activity, hydrolyzing O-glycosyl compounds"/>
    <property type="evidence" value="ECO:0007669"/>
    <property type="project" value="InterPro"/>
</dbReference>
<evidence type="ECO:0000313" key="4">
    <source>
        <dbReference type="Proteomes" id="UP000637720"/>
    </source>
</evidence>
<dbReference type="InterPro" id="IPR036908">
    <property type="entry name" value="RlpA-like_sf"/>
</dbReference>
<feature type="domain" description="LysM" evidence="2">
    <location>
        <begin position="59"/>
        <end position="103"/>
    </location>
</feature>
<dbReference type="Pfam" id="PF06725">
    <property type="entry name" value="3D"/>
    <property type="match status" value="1"/>
</dbReference>
<name>A0A8J3FAZ7_9BACI</name>
<dbReference type="Pfam" id="PF01476">
    <property type="entry name" value="LysM"/>
    <property type="match status" value="1"/>
</dbReference>
<reference evidence="3" key="1">
    <citation type="journal article" date="2014" name="Int. J. Syst. Evol. Microbiol.">
        <title>Complete genome sequence of Corynebacterium casei LMG S-19264T (=DSM 44701T), isolated from a smear-ripened cheese.</title>
        <authorList>
            <consortium name="US DOE Joint Genome Institute (JGI-PGF)"/>
            <person name="Walter F."/>
            <person name="Albersmeier A."/>
            <person name="Kalinowski J."/>
            <person name="Ruckert C."/>
        </authorList>
    </citation>
    <scope>NUCLEOTIDE SEQUENCE</scope>
    <source>
        <strain evidence="3">JCM 14719</strain>
    </source>
</reference>
<keyword evidence="4" id="KW-1185">Reference proteome</keyword>
<dbReference type="Gene3D" id="3.10.350.10">
    <property type="entry name" value="LysM domain"/>
    <property type="match status" value="1"/>
</dbReference>